<sequence>MACYFALFLLYTVLFFPPPVTLFEIDFKTIESCKGEGKFFQISNLQCGDCVVASGNKAVSADGLSCTCKTDYEISQYFGGTTIVCSGCPSGTVSSEDKRFCLACQSGSRIINGRCEDCPVNTKAVERDLNGAKKSTRQCLSCESGKALYPNTDEPFCKVCPSCNVAVTQPTNTKVFEITYDNGVKLESDFLIKNFATAKTLCEEKLNFTACQLLGNMCVMLDYKRANDNPCQEYQNFVSNPPGSDQKKVQSKEGVDNANWPEYMPWLYYLNSQQDPEVELNEENIMIKFETEQSLPFVLAVYTANGTFVGLKTDIFNELQLCKDRPTKLNAANKFATLYENSCNLKVSELWQRQEMYFYDLYFQSSSSSLYAIPMVLENYENNKADSFTSWKLLRRFFLVDNVSGRPKSSSDAKADASADKVIRVAEMIQLNIRLRNGQGQIYPPYIKVRYKTIKINDDILKREPTVQVSFEVLYKMDTSSISQDVKTAIGVLSAFAILYGLVLVYSWRRREGIEVIDLPTMLHFVAFCLGTLATAYFWVLFGLSSLWLIFFKEQDVVYRLLPTSEQENIFRNLLIIVFVFKLIDLVHIISFQTNTDVFFVDWERPRPLPRANNQGVDAKAPVSVWRTLFIGNEWNELQTLRKISPEIQIGFVLFFLKAVGFEHLTTTDPVRRYTVDYATDYVGEQSHLLRFAVAVILYMAIAFVQWVFFAFIYERFLGDPFGDFIDLCSMANISVFIFQNRLYGHYIHGRSVHGRSDTDMLEMHEQFKREEDDLCGKRGLEPNSDRQTFEVMVTRKFRASYDRFYDPIRTQTQNIERRNAPPIQGQTTGVNLSVAVRQTIEASSSVNKFLSAFIDHSLRDDDYAVKNKLLVERILDLELGELPQEKAVLYNDDTRSFTNVFFFGHEWTLLLWEVLFFAIVDYAALNFVLAGVLTYLQSRVVKSIREILGKKNLAKKTLVDERFLI</sequence>
<keyword evidence="2" id="KW-1185">Reference proteome</keyword>
<protein>
    <submittedName>
        <fullName evidence="1">Meckelin-like</fullName>
    </submittedName>
</protein>
<accession>A0A6S7JL01</accession>
<evidence type="ECO:0000313" key="1">
    <source>
        <dbReference type="EMBL" id="CAB4031658.1"/>
    </source>
</evidence>
<dbReference type="OrthoDB" id="419138at2759"/>
<gene>
    <name evidence="1" type="ORF">PACLA_8A021710</name>
</gene>
<dbReference type="InterPro" id="IPR019170">
    <property type="entry name" value="Meckelin"/>
</dbReference>
<dbReference type="Proteomes" id="UP001152795">
    <property type="component" value="Unassembled WGS sequence"/>
</dbReference>
<dbReference type="GO" id="GO:0036038">
    <property type="term" value="C:MKS complex"/>
    <property type="evidence" value="ECO:0007669"/>
    <property type="project" value="InterPro"/>
</dbReference>
<evidence type="ECO:0000313" key="2">
    <source>
        <dbReference type="Proteomes" id="UP001152795"/>
    </source>
</evidence>
<proteinExistence type="predicted"/>
<dbReference type="PANTHER" id="PTHR21274">
    <property type="entry name" value="MECKELIN"/>
    <property type="match status" value="1"/>
</dbReference>
<reference evidence="1" key="1">
    <citation type="submission" date="2020-04" db="EMBL/GenBank/DDBJ databases">
        <authorList>
            <person name="Alioto T."/>
            <person name="Alioto T."/>
            <person name="Gomez Garrido J."/>
        </authorList>
    </citation>
    <scope>NUCLEOTIDE SEQUENCE</scope>
    <source>
        <strain evidence="1">A484AB</strain>
    </source>
</reference>
<name>A0A6S7JL01_PARCT</name>
<dbReference type="AlphaFoldDB" id="A0A6S7JL01"/>
<dbReference type="EMBL" id="CACRXK020017807">
    <property type="protein sequence ID" value="CAB4031658.1"/>
    <property type="molecule type" value="Genomic_DNA"/>
</dbReference>
<comment type="caution">
    <text evidence="1">The sequence shown here is derived from an EMBL/GenBank/DDBJ whole genome shotgun (WGS) entry which is preliminary data.</text>
</comment>
<dbReference type="PANTHER" id="PTHR21274:SF0">
    <property type="entry name" value="MECKELIN"/>
    <property type="match status" value="1"/>
</dbReference>
<organism evidence="1 2">
    <name type="scientific">Paramuricea clavata</name>
    <name type="common">Red gorgonian</name>
    <name type="synonym">Violescent sea-whip</name>
    <dbReference type="NCBI Taxonomy" id="317549"/>
    <lineage>
        <taxon>Eukaryota</taxon>
        <taxon>Metazoa</taxon>
        <taxon>Cnidaria</taxon>
        <taxon>Anthozoa</taxon>
        <taxon>Octocorallia</taxon>
        <taxon>Malacalcyonacea</taxon>
        <taxon>Plexauridae</taxon>
        <taxon>Paramuricea</taxon>
    </lineage>
</organism>
<dbReference type="GO" id="GO:0060271">
    <property type="term" value="P:cilium assembly"/>
    <property type="evidence" value="ECO:0007669"/>
    <property type="project" value="InterPro"/>
</dbReference>
<dbReference type="Pfam" id="PF09773">
    <property type="entry name" value="Meckelin"/>
    <property type="match status" value="1"/>
</dbReference>